<dbReference type="EMBL" id="CP000747">
    <property type="protein sequence ID" value="ACG76669.1"/>
    <property type="molecule type" value="Genomic_DNA"/>
</dbReference>
<dbReference type="STRING" id="450851.PHZ_c0255"/>
<evidence type="ECO:0000256" key="3">
    <source>
        <dbReference type="SAM" id="Phobius"/>
    </source>
</evidence>
<comment type="subcellular location">
    <subcellularLocation>
        <location evidence="2">Cell membrane</location>
        <topology evidence="2">Multi-pass membrane protein</topology>
    </subcellularLocation>
</comment>
<evidence type="ECO:0000256" key="2">
    <source>
        <dbReference type="PIRNR" id="PIRNR016661"/>
    </source>
</evidence>
<feature type="transmembrane region" description="Helical" evidence="3">
    <location>
        <begin position="48"/>
        <end position="75"/>
    </location>
</feature>
<organism evidence="4 5">
    <name type="scientific">Phenylobacterium zucineum (strain HLK1)</name>
    <dbReference type="NCBI Taxonomy" id="450851"/>
    <lineage>
        <taxon>Bacteria</taxon>
        <taxon>Pseudomonadati</taxon>
        <taxon>Pseudomonadota</taxon>
        <taxon>Alphaproteobacteria</taxon>
        <taxon>Caulobacterales</taxon>
        <taxon>Caulobacteraceae</taxon>
        <taxon>Phenylobacterium</taxon>
    </lineage>
</organism>
<dbReference type="Gene3D" id="1.10.1760.20">
    <property type="match status" value="1"/>
</dbReference>
<dbReference type="AlphaFoldDB" id="B4RD65"/>
<keyword evidence="2 3" id="KW-0472">Membrane</keyword>
<dbReference type="InterPro" id="IPR003784">
    <property type="entry name" value="BioY"/>
</dbReference>
<evidence type="ECO:0000313" key="4">
    <source>
        <dbReference type="EMBL" id="ACG76669.1"/>
    </source>
</evidence>
<dbReference type="GO" id="GO:0015225">
    <property type="term" value="F:biotin transmembrane transporter activity"/>
    <property type="evidence" value="ECO:0007669"/>
    <property type="project" value="UniProtKB-UniRule"/>
</dbReference>
<feature type="transmembrane region" description="Helical" evidence="3">
    <location>
        <begin position="161"/>
        <end position="180"/>
    </location>
</feature>
<gene>
    <name evidence="4" type="ordered locus">PHZ_c0255</name>
</gene>
<accession>B4RD65</accession>
<dbReference type="Proteomes" id="UP000001868">
    <property type="component" value="Chromosome"/>
</dbReference>
<feature type="transmembrane region" description="Helical" evidence="3">
    <location>
        <begin position="87"/>
        <end position="108"/>
    </location>
</feature>
<dbReference type="HOGENOM" id="CLU_077931_2_2_5"/>
<feature type="transmembrane region" description="Helical" evidence="3">
    <location>
        <begin position="120"/>
        <end position="141"/>
    </location>
</feature>
<keyword evidence="3" id="KW-0812">Transmembrane</keyword>
<feature type="transmembrane region" description="Helical" evidence="3">
    <location>
        <begin position="14"/>
        <end position="36"/>
    </location>
</feature>
<name>B4RD65_PHEZH</name>
<evidence type="ECO:0000256" key="1">
    <source>
        <dbReference type="ARBA" id="ARBA00010692"/>
    </source>
</evidence>
<dbReference type="eggNOG" id="COG1268">
    <property type="taxonomic scope" value="Bacteria"/>
</dbReference>
<dbReference type="Pfam" id="PF02632">
    <property type="entry name" value="BioY"/>
    <property type="match status" value="1"/>
</dbReference>
<evidence type="ECO:0000313" key="5">
    <source>
        <dbReference type="Proteomes" id="UP000001868"/>
    </source>
</evidence>
<sequence length="189" mass="18805">MTAALPLRLTTAPFWARLAAVAGGAGVMALASQAAIPMQPVPLTLQTLALFVLAAVLGGSLTLRAVLIWLTAAALGAPVLADGEGGAAALFGPAQGYLFGMAVAGALAGHAAARRQDVAGLFAIFLVGHAVVLAVGWLGLLERLPPREAFVAGVLPFLPGAALKSLAAAGLVRLVALALARHAALRADA</sequence>
<dbReference type="PANTHER" id="PTHR34295">
    <property type="entry name" value="BIOTIN TRANSPORTER BIOY"/>
    <property type="match status" value="1"/>
</dbReference>
<reference evidence="4 5" key="1">
    <citation type="journal article" date="2008" name="BMC Genomics">
        <title>Complete genome of Phenylobacterium zucineum - a novel facultative intracellular bacterium isolated from human erythroleukemia cell line K562.</title>
        <authorList>
            <person name="Luo Y."/>
            <person name="Xu X."/>
            <person name="Ding Z."/>
            <person name="Liu Z."/>
            <person name="Zhang B."/>
            <person name="Yan Z."/>
            <person name="Sun J."/>
            <person name="Hu S."/>
            <person name="Hu X."/>
        </authorList>
    </citation>
    <scope>NUCLEOTIDE SEQUENCE [LARGE SCALE GENOMIC DNA]</scope>
    <source>
        <strain evidence="4 5">HLK1</strain>
    </source>
</reference>
<protein>
    <recommendedName>
        <fullName evidence="2">Biotin transporter</fullName>
    </recommendedName>
</protein>
<dbReference type="RefSeq" id="WP_012520817.1">
    <property type="nucleotide sequence ID" value="NC_011144.1"/>
</dbReference>
<dbReference type="PANTHER" id="PTHR34295:SF1">
    <property type="entry name" value="BIOTIN TRANSPORTER BIOY"/>
    <property type="match status" value="1"/>
</dbReference>
<dbReference type="OrthoDB" id="9803495at2"/>
<keyword evidence="5" id="KW-1185">Reference proteome</keyword>
<keyword evidence="2" id="KW-0813">Transport</keyword>
<comment type="similarity">
    <text evidence="1 2">Belongs to the BioY family.</text>
</comment>
<dbReference type="PIRSF" id="PIRSF016661">
    <property type="entry name" value="BioY"/>
    <property type="match status" value="1"/>
</dbReference>
<dbReference type="GO" id="GO:0005886">
    <property type="term" value="C:plasma membrane"/>
    <property type="evidence" value="ECO:0007669"/>
    <property type="project" value="UniProtKB-SubCell"/>
</dbReference>
<keyword evidence="2" id="KW-1003">Cell membrane</keyword>
<proteinExistence type="inferred from homology"/>
<dbReference type="KEGG" id="pzu:PHZ_c0255"/>
<keyword evidence="3" id="KW-1133">Transmembrane helix</keyword>